<organism evidence="1 2">
    <name type="scientific">Lutispora saccharofermentans</name>
    <dbReference type="NCBI Taxonomy" id="3024236"/>
    <lineage>
        <taxon>Bacteria</taxon>
        <taxon>Bacillati</taxon>
        <taxon>Bacillota</taxon>
        <taxon>Clostridia</taxon>
        <taxon>Lutisporales</taxon>
        <taxon>Lutisporaceae</taxon>
        <taxon>Lutispora</taxon>
    </lineage>
</organism>
<sequence>MQAKRLMPITVIIVLLLLMIAPAAVYAGPFIDYTVPADDYGYAYRLSIAVEGDKSDGTDGDIDARFVFHDGTVRMFRLDDPKNNDFVRNTFSMYRIRIDKPGYMLKTVELINQSGDGLCIKSIAVTLGELTEKVFEFSHRWISKSGGNPDRITLDVTDLSRRKVKGSGDFNSVFNDVLYLEEGAQSGIKDFNWNAIISDQIYLNPYLYYEKRGGDVPVFSIALSGMGSGKARYTAPDAFITTNSVKYDGIDYGRGFTVDKSKIYSEMAKKGVNKLTVTPTLTYASRSTNSFNGGYKFSGAVDIIRKNFAIGELAVVNDSEAFKAYKDNNFYNASAGQIKLRLEIMSGDNHDNYNAADIAKNISGIFRLRYNANKDYVEPTEIKNEGRYVYLTFPVPQGKDNDGSGLTLEMKGVTSKSGNMAGFKLVDGDKPYSETVERYISTHKIDTKAPDLTLSGNITGIWKNTHEFSVNSSENLYINNASPREEKNAGYFCYTLYDSDSYAQNGEKALSINIKNFDNNKGSTGSHIAPRSAGTKIPLKLMNKEEGRYTLVLSGYDFAGNKAQKAYPGVWLDNKAPDVSFNATERPKNNIDKSRSTEFRFTIKDLSERGVLYYCFVEDGEAVPKVEGETKTSGNIVSLIGKWAYIEQSDAPTSTVVLKLKDGDIFKGRLYYFATDSSGNNTAADNIEIKQSGVDYKTGYNYADIDMNNESIECTLIAGSYSYPASDYNISFDYNPNYTIKYRWVGYTPSHLYTNQNVGSGSQLNGSGKEILLNGECTLEYTVTDKSGNYRVYTRSFVFDNKPPEAGITVKNSGSVRNSHSFILNANDISGIKNASYIIADASNTDVAIAAGRAEINNGIVNTDLSLENVKSGAYKLIFTAEDNNGIKTEVQSSTVYIRSGAPKAEAKPDLNDTAGDFYLTSKNDYRIMLKVMELMNGAGLFAENQHVKYRISEDGIKYGDWMTGEKLKPGDGGLSAEFGISNPIGLEEGLNTIYIQVANAAFADNLADIMPDRITTIEPIKILYDIKGPEYLLMMEDSMPTRLNISGTVILQDTASGNEGMTLRSDDGNIVVSEPQLDEGTGLYNRYNITVTDSVDSKITARDKAGNETIIPIKVTCIDRRGPIADGGIMDREEDDLGNPAPTGFINVEGAIAEKTRFAFINEVSFNGEIREEDFIYNSHDFSVVMALSTETGFGETASSYFYYLKGVTGSYKIGVYAVDHLGNETLEIVCQGVKAKYQGEAQIIDYKIASNLVGKNAAVTINFNMPVYILPKDLQTSQAKEDMTLDETNEELALNNAGRHTKTHIYTASKNGTFKIYAADNYGRTYTFEITVDGVEFGQGVPLTQRLYRDTEELDMEEIHGEYRTEPVYLHITFDSDTYDDFVLNPLDDENENTDFAFEPNLSEEFSDDKRSGGYKELVYYSNCTPNFYKNVQLTVSEAVYGAGFIGSSYQAGKLTVSEAVYGSYPANDFYQNGQSIYETLVINCLDSTAPKVDYSVSTPYMTANNVFVSLMPSDPETGIKSLKYYLRKGLEEIEYIPIADNALIEVPENGTLYVLAENGSGMETEIQIPIQNIQKEPIVSGEDYTVSYYYQDHEGNWQEMKDGKYYRTAKAVINFTDKGNTRKMYAANNSGLAERLLTPYDNTFEFELSDGFGYTVKQEVSADRFDLDGPEISYTIDNTSKTNQPVNISITIKDAKSGIAQVKFSAKGTDVPIVLTPEGDGSITGTAVISENGTYVITAYDWSGNKAVKSLAVANIDKEPPQITGLSYSTEAVTNQNVSVQIKGFTKSGVTITNTEPVDPLTTKDYQVSTANNLFNFSKNGAVSVFFEDECGNKGSDVITVSNIYDKPPSLAAVAELAADQLSVKVTFEREMKDGEPVDPFRKLEDLYVSCNGIVYRANAASFTLIENETYTFKVYDDAGMIQYIDLAVSGIDKAAPKITKVTWSYYYYKNENRDWVLKPASGSVLPGSEAGYTVADDLYPATNQDVTVTVTTDKETSYIGGAEDAVLSTAHELKYKENGLFNFNLKSANGLSDSYGVDIAIIDKKPPVIELTNASELMFIENSGTYKKELLLDYKAYDTFNGKTTDLTASVVVDWGGFDPDDLARNTFDRARPYYITYKVYDPVGNYCEIRRTVSLIGFYDTVALIDGAVPDATSSVVVNGRGFDVSLYNFSGTAYVKYAPGQYTMGQMKTRGTVVAENSGKYALRQLSKGWYTIYIQTDKRDYFNVYVYVSGN</sequence>
<evidence type="ECO:0000313" key="1">
    <source>
        <dbReference type="EMBL" id="MCQ1528574.1"/>
    </source>
</evidence>
<proteinExistence type="predicted"/>
<dbReference type="EMBL" id="JAJEKE010000002">
    <property type="protein sequence ID" value="MCQ1528574.1"/>
    <property type="molecule type" value="Genomic_DNA"/>
</dbReference>
<dbReference type="RefSeq" id="WP_255226093.1">
    <property type="nucleotide sequence ID" value="NZ_JAJEKE010000002.1"/>
</dbReference>
<comment type="caution">
    <text evidence="1">The sequence shown here is derived from an EMBL/GenBank/DDBJ whole genome shotgun (WGS) entry which is preliminary data.</text>
</comment>
<keyword evidence="2" id="KW-1185">Reference proteome</keyword>
<name>A0ABT1ND65_9FIRM</name>
<accession>A0ABT1ND65</accession>
<evidence type="ECO:0000313" key="2">
    <source>
        <dbReference type="Proteomes" id="UP001651880"/>
    </source>
</evidence>
<reference evidence="1 2" key="1">
    <citation type="submission" date="2021-10" db="EMBL/GenBank/DDBJ databases">
        <title>Lutispora strain m25 sp. nov., a thermophilic, non-spore-forming bacterium isolated from a lab-scale methanogenic bioreactor digesting anaerobic sludge.</title>
        <authorList>
            <person name="El Houari A."/>
            <person name="Mcdonald J."/>
        </authorList>
    </citation>
    <scope>NUCLEOTIDE SEQUENCE [LARGE SCALE GENOMIC DNA]</scope>
    <source>
        <strain evidence="2">m25</strain>
    </source>
</reference>
<dbReference type="Proteomes" id="UP001651880">
    <property type="component" value="Unassembled WGS sequence"/>
</dbReference>
<evidence type="ECO:0008006" key="3">
    <source>
        <dbReference type="Google" id="ProtNLM"/>
    </source>
</evidence>
<gene>
    <name evidence="1" type="ORF">LJD61_03320</name>
</gene>
<protein>
    <recommendedName>
        <fullName evidence="3">Ig-like domain-containing protein</fullName>
    </recommendedName>
</protein>